<dbReference type="GO" id="GO:0006396">
    <property type="term" value="P:RNA processing"/>
    <property type="evidence" value="ECO:0007669"/>
    <property type="project" value="TreeGrafter"/>
</dbReference>
<reference evidence="5 6" key="1">
    <citation type="journal article" date="2018" name="Elife">
        <title>Functional genomics of lipid metabolism in the oleaginous yeast Rhodosporidium toruloides.</title>
        <authorList>
            <person name="Coradetti S.T."/>
            <person name="Pinel D."/>
            <person name="Geiselman G."/>
            <person name="Ito M."/>
            <person name="Mondo S."/>
            <person name="Reilly M.C."/>
            <person name="Cheng Y.F."/>
            <person name="Bauer S."/>
            <person name="Grigoriev I."/>
            <person name="Gladden J.M."/>
            <person name="Simmons B.A."/>
            <person name="Brem R."/>
            <person name="Arkin A.P."/>
            <person name="Skerker J.M."/>
        </authorList>
    </citation>
    <scope>NUCLEOTIDE SEQUENCE [LARGE SCALE GENOMIC DNA]</scope>
    <source>
        <strain evidence="5 6">NBRC 0880</strain>
    </source>
</reference>
<evidence type="ECO:0000259" key="4">
    <source>
        <dbReference type="Pfam" id="PF08698"/>
    </source>
</evidence>
<feature type="compositionally biased region" description="Acidic residues" evidence="3">
    <location>
        <begin position="140"/>
        <end position="157"/>
    </location>
</feature>
<feature type="region of interest" description="Disordered" evidence="3">
    <location>
        <begin position="1"/>
        <end position="280"/>
    </location>
</feature>
<dbReference type="PANTHER" id="PTHR21686:SF12">
    <property type="entry name" value="DEOXYNUCLEOTIDYLTRANSFERASE TERMINAL-INTERACTING PROTEIN 2"/>
    <property type="match status" value="1"/>
</dbReference>
<dbReference type="Pfam" id="PF08698">
    <property type="entry name" value="Fcf2"/>
    <property type="match status" value="1"/>
</dbReference>
<dbReference type="EMBL" id="LCTV02000015">
    <property type="protein sequence ID" value="PRQ70465.1"/>
    <property type="molecule type" value="Genomic_DNA"/>
</dbReference>
<comment type="caution">
    <text evidence="5">The sequence shown here is derived from an EMBL/GenBank/DDBJ whole genome shotgun (WGS) entry which is preliminary data.</text>
</comment>
<gene>
    <name evidence="5" type="ORF">AAT19DRAFT_11214</name>
</gene>
<feature type="compositionally biased region" description="Polar residues" evidence="3">
    <location>
        <begin position="159"/>
        <end position="173"/>
    </location>
</feature>
<evidence type="ECO:0000313" key="6">
    <source>
        <dbReference type="Proteomes" id="UP000239560"/>
    </source>
</evidence>
<evidence type="ECO:0000313" key="5">
    <source>
        <dbReference type="EMBL" id="PRQ70465.1"/>
    </source>
</evidence>
<name>A0A2S9ZXI1_RHOTO</name>
<organism evidence="5 6">
    <name type="scientific">Rhodotorula toruloides</name>
    <name type="common">Yeast</name>
    <name type="synonym">Rhodosporidium toruloides</name>
    <dbReference type="NCBI Taxonomy" id="5286"/>
    <lineage>
        <taxon>Eukaryota</taxon>
        <taxon>Fungi</taxon>
        <taxon>Dikarya</taxon>
        <taxon>Basidiomycota</taxon>
        <taxon>Pucciniomycotina</taxon>
        <taxon>Microbotryomycetes</taxon>
        <taxon>Sporidiobolales</taxon>
        <taxon>Sporidiobolaceae</taxon>
        <taxon>Rhodotorula</taxon>
    </lineage>
</organism>
<feature type="domain" description="Fcf2 pre-rRNA processing C-terminal" evidence="4">
    <location>
        <begin position="268"/>
        <end position="361"/>
    </location>
</feature>
<dbReference type="GO" id="GO:0005730">
    <property type="term" value="C:nucleolus"/>
    <property type="evidence" value="ECO:0007669"/>
    <property type="project" value="UniProtKB-SubCell"/>
</dbReference>
<evidence type="ECO:0000256" key="1">
    <source>
        <dbReference type="ARBA" id="ARBA00004604"/>
    </source>
</evidence>
<keyword evidence="2" id="KW-0539">Nucleus</keyword>
<feature type="compositionally biased region" description="Basic and acidic residues" evidence="3">
    <location>
        <begin position="104"/>
        <end position="126"/>
    </location>
</feature>
<evidence type="ECO:0000256" key="2">
    <source>
        <dbReference type="ARBA" id="ARBA00023242"/>
    </source>
</evidence>
<sequence>MPVTRSAMAKLALTDPNQVDRSGTESLTSTLVPGSPPNSAALESDTGDQGAPSKSRKEDDSDASATSSASDDDSSSDEDSDSETDSDDDGDVAPSAQLQSLLQKAKEAARERAQKAKESKGKRAGDDDGLAGNEEMVLFGDEDEEEDEEQETDEEDNSTPKASTSRLGSTSTVRRPAPLPPSLARPLSASHPLLSTSSSTKRLPSGISLAQDLGGGVMVEGGAAATGRGEAGAKGEKGKGKAVVVGDRWGMAPQPKLSKKQLKANQPRTAGKQWFDLPATPMTPELKRELDALRLSNSLDPKKFLRQGAKKDKVGEFFQIGHVIAPSTRATTLSTPAIPQKRSFVEDLMADEESRAYAKRKTKEVMSKTMSGRKRQRKGAKGSYAMGASGNGREKKKRAL</sequence>
<dbReference type="GO" id="GO:0003723">
    <property type="term" value="F:RNA binding"/>
    <property type="evidence" value="ECO:0007669"/>
    <property type="project" value="TreeGrafter"/>
</dbReference>
<dbReference type="InterPro" id="IPR014810">
    <property type="entry name" value="Fcf2_C"/>
</dbReference>
<dbReference type="InterPro" id="IPR039883">
    <property type="entry name" value="Fcf2/DNTTIP2"/>
</dbReference>
<dbReference type="PANTHER" id="PTHR21686">
    <property type="entry name" value="DEOXYNUCLEOTIDYLTRANSFERASE TERMINAL-INTERACTING PROTEIN 2"/>
    <property type="match status" value="1"/>
</dbReference>
<dbReference type="OrthoDB" id="427886at2759"/>
<protein>
    <submittedName>
        <fullName evidence="5">Fcf2 pre-rRNA processing-domain containing protein</fullName>
    </submittedName>
</protein>
<dbReference type="Proteomes" id="UP000239560">
    <property type="component" value="Unassembled WGS sequence"/>
</dbReference>
<comment type="subcellular location">
    <subcellularLocation>
        <location evidence="1">Nucleus</location>
        <location evidence="1">Nucleolus</location>
    </subcellularLocation>
</comment>
<feature type="compositionally biased region" description="Basic residues" evidence="3">
    <location>
        <begin position="371"/>
        <end position="380"/>
    </location>
</feature>
<feature type="compositionally biased region" description="Polar residues" evidence="3">
    <location>
        <begin position="15"/>
        <end position="32"/>
    </location>
</feature>
<accession>A0A2S9ZXI1</accession>
<feature type="region of interest" description="Disordered" evidence="3">
    <location>
        <begin position="355"/>
        <end position="400"/>
    </location>
</feature>
<feature type="compositionally biased region" description="Low complexity" evidence="3">
    <location>
        <begin position="184"/>
        <end position="200"/>
    </location>
</feature>
<proteinExistence type="predicted"/>
<feature type="compositionally biased region" description="Acidic residues" evidence="3">
    <location>
        <begin position="70"/>
        <end position="91"/>
    </location>
</feature>
<evidence type="ECO:0000256" key="3">
    <source>
        <dbReference type="SAM" id="MobiDB-lite"/>
    </source>
</evidence>
<dbReference type="AlphaFoldDB" id="A0A2S9ZXI1"/>